<gene>
    <name evidence="3" type="ORF">PTSG_04183</name>
</gene>
<dbReference type="EMBL" id="GL832963">
    <property type="protein sequence ID" value="EGD83576.1"/>
    <property type="molecule type" value="Genomic_DNA"/>
</dbReference>
<name>F2U6U4_SALR5</name>
<evidence type="ECO:0000313" key="3">
    <source>
        <dbReference type="EMBL" id="EGD83576.1"/>
    </source>
</evidence>
<feature type="region of interest" description="Disordered" evidence="1">
    <location>
        <begin position="653"/>
        <end position="687"/>
    </location>
</feature>
<dbReference type="Gene3D" id="1.25.10.10">
    <property type="entry name" value="Leucine-rich Repeat Variant"/>
    <property type="match status" value="1"/>
</dbReference>
<dbReference type="SUPFAM" id="SSF48371">
    <property type="entry name" value="ARM repeat"/>
    <property type="match status" value="1"/>
</dbReference>
<accession>F2U6U4</accession>
<keyword evidence="4" id="KW-1185">Reference proteome</keyword>
<dbReference type="AlphaFoldDB" id="F2U6U4"/>
<dbReference type="GO" id="GO:0005524">
    <property type="term" value="F:ATP binding"/>
    <property type="evidence" value="ECO:0007669"/>
    <property type="project" value="InterPro"/>
</dbReference>
<feature type="compositionally biased region" description="Low complexity" evidence="1">
    <location>
        <begin position="909"/>
        <end position="920"/>
    </location>
</feature>
<dbReference type="Proteomes" id="UP000007799">
    <property type="component" value="Unassembled WGS sequence"/>
</dbReference>
<evidence type="ECO:0000256" key="1">
    <source>
        <dbReference type="SAM" id="MobiDB-lite"/>
    </source>
</evidence>
<organism evidence="4">
    <name type="scientific">Salpingoeca rosetta (strain ATCC 50818 / BSB-021)</name>
    <dbReference type="NCBI Taxonomy" id="946362"/>
    <lineage>
        <taxon>Eukaryota</taxon>
        <taxon>Choanoflagellata</taxon>
        <taxon>Craspedida</taxon>
        <taxon>Salpingoecidae</taxon>
        <taxon>Salpingoeca</taxon>
    </lineage>
</organism>
<dbReference type="CDD" id="cd14011">
    <property type="entry name" value="PK_SCY1_like"/>
    <property type="match status" value="1"/>
</dbReference>
<feature type="region of interest" description="Disordered" evidence="1">
    <location>
        <begin position="725"/>
        <end position="784"/>
    </location>
</feature>
<dbReference type="KEGG" id="sre:PTSG_04183"/>
<sequence length="956" mass="102177">MQRLRSTFSGNACLKEYDVGTHVASAGTCLLWRVHDAVHRGRSENASVFIFDKKAINQDKTLDRRTKDRVFELARQGASQLQKLRHPNVLRIVFPVTESKDYIAFATERVVASLSNLLGKFDNLPKVSLSIKQYELDELECSIGISQVCDALSFCHDHAQLIHGNVTPDAIVVTQDGSWKLWAFDFACHVKYQEPGAGVEFPEYSDTTPRSAAGRATQPALDYLAPEYIVSRTRSVASDVYSLGHVIFACFNHGRPILESNGNVLAFQSNVERISRMSAGELSEVPSALQDLVKSMLNTHESLRPTARDVPQHQSLNTTPMLTLRFVTSLHEKDNPTKAQFMKELPKVLHSLPRRVVHQRVLPALQRECKQSLMAPFVLPNILTIADGCSIVEFEKDILPHLMPLFSVTDPVQVQAIFLGKLSLLLEKSPSNIVKQHILPMIYRALSSKDSSVVGLCLQVLPSVMNTIDYAAMKNELLPLVQRLVVTTTDAKLRINGLVCLGQLLPVMDKWIFQESMLPMLEHVKQRDAGVVMAMLGVLHQALRDKDKYGLDACCLSTRVLVLIAPFMAAPNLNLKQFTTIVRLVRDITTSIENERTKALKEREVLARQADSTVAAMTHKDGASSSSTSSLSAFPTFDTAGERDVLARLAKMPTPTATTPSPPPHTTAPTAATTAPTAATTAPTATGASAGSIFDGFAVTSAGISLLGTTTTASSSDATKEAVSSSVLPTSATANTPAPPQAGSGIDWSSSSLWASTPSSSTATTTTTTAAPAPAGVVRAGGPATATQATTTAASAAFSSSLLSAQPSSSSSSSAPSARLAKTTATQAQQRRPQSSTWATSIFDAPSSSTPATAATATTPTTSAPAMSSASAMMPMTSVFDTGATTRTQQASSSGGADTANIMGLFAQPQSQPQQQQQQQDVFASLMQPQRNTAQSSTSTSTSSANKNNDLLDLLS</sequence>
<dbReference type="SMART" id="SM00220">
    <property type="entry name" value="S_TKc"/>
    <property type="match status" value="1"/>
</dbReference>
<dbReference type="SUPFAM" id="SSF56112">
    <property type="entry name" value="Protein kinase-like (PK-like)"/>
    <property type="match status" value="1"/>
</dbReference>
<dbReference type="PANTHER" id="PTHR12984">
    <property type="entry name" value="SCY1-RELATED S/T PROTEIN KINASE-LIKE"/>
    <property type="match status" value="1"/>
</dbReference>
<dbReference type="GeneID" id="16075660"/>
<feature type="region of interest" description="Disordered" evidence="1">
    <location>
        <begin position="909"/>
        <end position="956"/>
    </location>
</feature>
<feature type="domain" description="Protein kinase" evidence="2">
    <location>
        <begin position="17"/>
        <end position="316"/>
    </location>
</feature>
<dbReference type="Gene3D" id="3.30.200.20">
    <property type="entry name" value="Phosphorylase Kinase, domain 1"/>
    <property type="match status" value="1"/>
</dbReference>
<evidence type="ECO:0000259" key="2">
    <source>
        <dbReference type="PROSITE" id="PS50011"/>
    </source>
</evidence>
<keyword evidence="3" id="KW-0418">Kinase</keyword>
<dbReference type="OrthoDB" id="79687at2759"/>
<feature type="compositionally biased region" description="Low complexity" evidence="1">
    <location>
        <begin position="845"/>
        <end position="869"/>
    </location>
</feature>
<dbReference type="Gene3D" id="1.10.510.10">
    <property type="entry name" value="Transferase(Phosphotransferase) domain 1"/>
    <property type="match status" value="1"/>
</dbReference>
<feature type="compositionally biased region" description="Low complexity" evidence="1">
    <location>
        <begin position="667"/>
        <end position="686"/>
    </location>
</feature>
<dbReference type="Pfam" id="PF00069">
    <property type="entry name" value="Pkinase"/>
    <property type="match status" value="1"/>
</dbReference>
<dbReference type="InterPro" id="IPR000719">
    <property type="entry name" value="Prot_kinase_dom"/>
</dbReference>
<dbReference type="InterPro" id="IPR011989">
    <property type="entry name" value="ARM-like"/>
</dbReference>
<dbReference type="InterPro" id="IPR016024">
    <property type="entry name" value="ARM-type_fold"/>
</dbReference>
<keyword evidence="3" id="KW-0808">Transferase</keyword>
<feature type="region of interest" description="Disordered" evidence="1">
    <location>
        <begin position="616"/>
        <end position="635"/>
    </location>
</feature>
<evidence type="ECO:0000313" key="4">
    <source>
        <dbReference type="Proteomes" id="UP000007799"/>
    </source>
</evidence>
<protein>
    <submittedName>
        <fullName evidence="3">SCY1 protein kinase</fullName>
    </submittedName>
</protein>
<dbReference type="eggNOG" id="KOG2137">
    <property type="taxonomic scope" value="Eukaryota"/>
</dbReference>
<dbReference type="RefSeq" id="XP_004995080.1">
    <property type="nucleotide sequence ID" value="XM_004995023.1"/>
</dbReference>
<dbReference type="InParanoid" id="F2U6U4"/>
<reference evidence="3" key="1">
    <citation type="submission" date="2009-08" db="EMBL/GenBank/DDBJ databases">
        <title>Annotation of Salpingoeca rosetta.</title>
        <authorList>
            <consortium name="The Broad Institute Genome Sequencing Platform"/>
            <person name="Russ C."/>
            <person name="Cuomo C."/>
            <person name="Burger G."/>
            <person name="Gray M.W."/>
            <person name="Holland P.W.H."/>
            <person name="King N."/>
            <person name="Lang F.B.F."/>
            <person name="Roger A.J."/>
            <person name="Ruiz-Trillo I."/>
            <person name="Young S.K."/>
            <person name="Zeng Q."/>
            <person name="Gargeya S."/>
            <person name="Alvarado L."/>
            <person name="Berlin A."/>
            <person name="Chapman S.B."/>
            <person name="Chen Z."/>
            <person name="Freedman E."/>
            <person name="Gellesch M."/>
            <person name="Goldberg J."/>
            <person name="Griggs A."/>
            <person name="Gujja S."/>
            <person name="Heilman E."/>
            <person name="Heiman D."/>
            <person name="Howarth C."/>
            <person name="Mehta T."/>
            <person name="Neiman D."/>
            <person name="Pearson M."/>
            <person name="Roberts A."/>
            <person name="Saif S."/>
            <person name="Shea T."/>
            <person name="Shenoy N."/>
            <person name="Sisk P."/>
            <person name="Stolte C."/>
            <person name="Sykes S."/>
            <person name="White J."/>
            <person name="Yandava C."/>
            <person name="Haas B."/>
            <person name="Nusbaum C."/>
            <person name="Birren B."/>
        </authorList>
    </citation>
    <scope>NUCLEOTIDE SEQUENCE [LARGE SCALE GENOMIC DNA]</scope>
    <source>
        <strain evidence="3">ATCC 50818</strain>
    </source>
</reference>
<dbReference type="PANTHER" id="PTHR12984:SF6">
    <property type="entry name" value="SCY1-LIKE PROTEIN 2"/>
    <property type="match status" value="1"/>
</dbReference>
<feature type="compositionally biased region" description="Low complexity" evidence="1">
    <location>
        <begin position="729"/>
        <end position="784"/>
    </location>
</feature>
<proteinExistence type="predicted"/>
<dbReference type="GO" id="GO:0004672">
    <property type="term" value="F:protein kinase activity"/>
    <property type="evidence" value="ECO:0007669"/>
    <property type="project" value="InterPro"/>
</dbReference>
<feature type="region of interest" description="Disordered" evidence="1">
    <location>
        <begin position="804"/>
        <end position="869"/>
    </location>
</feature>
<dbReference type="InterPro" id="IPR051177">
    <property type="entry name" value="CIK-Related_Protein"/>
</dbReference>
<dbReference type="InterPro" id="IPR011009">
    <property type="entry name" value="Kinase-like_dom_sf"/>
</dbReference>
<dbReference type="PROSITE" id="PS50011">
    <property type="entry name" value="PROTEIN_KINASE_DOM"/>
    <property type="match status" value="1"/>
</dbReference>
<dbReference type="OMA" id="LKTNEWD"/>
<dbReference type="FunCoup" id="F2U6U4">
    <property type="interactions" value="1674"/>
</dbReference>
<feature type="compositionally biased region" description="Low complexity" evidence="1">
    <location>
        <begin position="804"/>
        <end position="832"/>
    </location>
</feature>